<dbReference type="SUPFAM" id="SSF55608">
    <property type="entry name" value="Homing endonucleases"/>
    <property type="match status" value="1"/>
</dbReference>
<dbReference type="GO" id="GO:0043937">
    <property type="term" value="P:regulation of sporulation"/>
    <property type="evidence" value="ECO:0007669"/>
    <property type="project" value="InterPro"/>
</dbReference>
<dbReference type="InterPro" id="IPR003802">
    <property type="entry name" value="Sporulation_regulator_WhiA"/>
</dbReference>
<dbReference type="NCBIfam" id="TIGR00647">
    <property type="entry name" value="DNA_bind_WhiA"/>
    <property type="match status" value="1"/>
</dbReference>
<proteinExistence type="predicted"/>
<dbReference type="EMBL" id="PNIX01000288">
    <property type="protein sequence ID" value="PMP81730.1"/>
    <property type="molecule type" value="Genomic_DNA"/>
</dbReference>
<dbReference type="Proteomes" id="UP000236910">
    <property type="component" value="Unassembled WGS sequence"/>
</dbReference>
<sequence length="276" mass="32299">MNIRLKRELSSVNEEPLFELYGIAVGNGHIVISNEKMLKFSSRELFVIRKIISLFNDLNIRREKDIISTERGIYEIIFSNVIEEFEIDKIFESVKHAKSNEKKAFLRGVYIGCGIISTPPSYHLEFRFEKDTERDFVSNILSQFKVKHSVKPGRIFIKGRENIKDFLYVVKAFHIYTELEEDAVEKSVINEANRLANFEYANLKRQTNSASKEIKAIKSLIEKGKFDSLDPDLKEVAILRLEYPFMSLRELSEKTKGRFSKQEIYYRLKKIESYGE</sequence>
<dbReference type="InterPro" id="IPR039518">
    <property type="entry name" value="WhiA_LAGLIDADG_dom"/>
</dbReference>
<dbReference type="GO" id="GO:0003677">
    <property type="term" value="F:DNA binding"/>
    <property type="evidence" value="ECO:0007669"/>
    <property type="project" value="UniProtKB-KW"/>
</dbReference>
<dbReference type="AlphaFoldDB" id="A0A2J6X599"/>
<evidence type="ECO:0000256" key="1">
    <source>
        <dbReference type="ARBA" id="ARBA00022618"/>
    </source>
</evidence>
<dbReference type="RefSeq" id="WP_424586490.1">
    <property type="nucleotide sequence ID" value="NZ_JBNARP010000002.1"/>
</dbReference>
<keyword evidence="3" id="KW-0131">Cell cycle</keyword>
<dbReference type="PANTHER" id="PTHR37307:SF1">
    <property type="entry name" value="CELL DIVISION PROTEIN WHIA-RELATED"/>
    <property type="match status" value="1"/>
</dbReference>
<accession>A0A2J6X599</accession>
<dbReference type="InterPro" id="IPR023054">
    <property type="entry name" value="Sporulation_regulator_WhiA_C"/>
</dbReference>
<dbReference type="InterPro" id="IPR027434">
    <property type="entry name" value="Homing_endonucl"/>
</dbReference>
<dbReference type="GO" id="GO:0051301">
    <property type="term" value="P:cell division"/>
    <property type="evidence" value="ECO:0007669"/>
    <property type="project" value="UniProtKB-KW"/>
</dbReference>
<reference evidence="6 7" key="1">
    <citation type="submission" date="2018-01" db="EMBL/GenBank/DDBJ databases">
        <title>Metagenomic assembled genomes from two thermal pools in the Uzon Caldera, Kamchatka, Russia.</title>
        <authorList>
            <person name="Wilkins L."/>
            <person name="Ettinger C."/>
        </authorList>
    </citation>
    <scope>NUCLEOTIDE SEQUENCE [LARGE SCALE GENOMIC DNA]</scope>
    <source>
        <strain evidence="6">ARK-10</strain>
    </source>
</reference>
<name>A0A2J6X599_9BACT</name>
<comment type="caution">
    <text evidence="6">The sequence shown here is derived from an EMBL/GenBank/DDBJ whole genome shotgun (WGS) entry which is preliminary data.</text>
</comment>
<dbReference type="Pfam" id="PF02650">
    <property type="entry name" value="HTH_WhiA"/>
    <property type="match status" value="1"/>
</dbReference>
<evidence type="ECO:0000313" key="6">
    <source>
        <dbReference type="EMBL" id="PMP81730.1"/>
    </source>
</evidence>
<organism evidence="6 7">
    <name type="scientific">Caldisericum exile</name>
    <dbReference type="NCBI Taxonomy" id="693075"/>
    <lineage>
        <taxon>Bacteria</taxon>
        <taxon>Pseudomonadati</taxon>
        <taxon>Caldisericota/Cryosericota group</taxon>
        <taxon>Caldisericota</taxon>
        <taxon>Caldisericia</taxon>
        <taxon>Caldisericales</taxon>
        <taxon>Caldisericaceae</taxon>
        <taxon>Caldisericum</taxon>
    </lineage>
</organism>
<feature type="domain" description="Sporulation regulator WhiA C-terminal" evidence="4">
    <location>
        <begin position="192"/>
        <end position="273"/>
    </location>
</feature>
<evidence type="ECO:0000256" key="2">
    <source>
        <dbReference type="ARBA" id="ARBA00023125"/>
    </source>
</evidence>
<evidence type="ECO:0000259" key="5">
    <source>
        <dbReference type="Pfam" id="PF14527"/>
    </source>
</evidence>
<keyword evidence="1" id="KW-0132">Cell division</keyword>
<dbReference type="PANTHER" id="PTHR37307">
    <property type="entry name" value="CELL DIVISION PROTEIN WHIA-RELATED"/>
    <property type="match status" value="1"/>
</dbReference>
<feature type="domain" description="WhiA LAGLIDADG-like" evidence="5">
    <location>
        <begin position="103"/>
        <end position="187"/>
    </location>
</feature>
<gene>
    <name evidence="6" type="primary">whiA</name>
    <name evidence="6" type="ORF">C0175_04905</name>
</gene>
<evidence type="ECO:0000313" key="7">
    <source>
        <dbReference type="Proteomes" id="UP000236910"/>
    </source>
</evidence>
<dbReference type="Pfam" id="PF14527">
    <property type="entry name" value="LAGLIDADG_WhiA"/>
    <property type="match status" value="1"/>
</dbReference>
<evidence type="ECO:0000256" key="3">
    <source>
        <dbReference type="ARBA" id="ARBA00023306"/>
    </source>
</evidence>
<protein>
    <submittedName>
        <fullName evidence="6">DNA-binding protein WhiA</fullName>
    </submittedName>
</protein>
<evidence type="ECO:0000259" key="4">
    <source>
        <dbReference type="Pfam" id="PF02650"/>
    </source>
</evidence>
<dbReference type="Gene3D" id="3.10.28.10">
    <property type="entry name" value="Homing endonucleases"/>
    <property type="match status" value="1"/>
</dbReference>
<keyword evidence="2 6" id="KW-0238">DNA-binding</keyword>